<dbReference type="EMBL" id="CP031320">
    <property type="protein sequence ID" value="AXK33030.1"/>
    <property type="molecule type" value="Genomic_DNA"/>
</dbReference>
<evidence type="ECO:0000313" key="3">
    <source>
        <dbReference type="EMBL" id="AXK33030.1"/>
    </source>
</evidence>
<proteinExistence type="predicted"/>
<feature type="signal peptide" evidence="2">
    <location>
        <begin position="1"/>
        <end position="25"/>
    </location>
</feature>
<dbReference type="AlphaFoldDB" id="A0A345XN14"/>
<dbReference type="RefSeq" id="WP_208885617.1">
    <property type="nucleotide sequence ID" value="NZ_CP031320.1"/>
</dbReference>
<evidence type="ECO:0000256" key="2">
    <source>
        <dbReference type="SAM" id="SignalP"/>
    </source>
</evidence>
<name>A0A345XN14_9ACTN</name>
<sequence length="158" mass="16270">MSERRTRAVAVLVAAAALTFTAACGGGGGNGGGGSETKSADSCRKEIRKEVDRAEKDPDGPVSDATPAPCRGFRNAELEDMAKDILADALKDAGGDGGPGEPGEPGEDKNLAAGVEAEKTAEYAIDNRYGKKVRVTVMRTSDDAALTLEDPGWTGTIE</sequence>
<gene>
    <name evidence="3" type="ORF">DVA86_10595</name>
</gene>
<accession>A0A345XN14</accession>
<feature type="compositionally biased region" description="Basic and acidic residues" evidence="1">
    <location>
        <begin position="85"/>
        <end position="94"/>
    </location>
</feature>
<reference evidence="3 4" key="1">
    <citation type="submission" date="2018-07" db="EMBL/GenBank/DDBJ databases">
        <title>Draft genome of the type strain Streptomyces armeniacus ATCC 15676.</title>
        <authorList>
            <person name="Labana P."/>
            <person name="Gosse J.T."/>
            <person name="Boddy C.N."/>
        </authorList>
    </citation>
    <scope>NUCLEOTIDE SEQUENCE [LARGE SCALE GENOMIC DNA]</scope>
    <source>
        <strain evidence="3 4">ATCC 15676</strain>
    </source>
</reference>
<evidence type="ECO:0000256" key="1">
    <source>
        <dbReference type="SAM" id="MobiDB-lite"/>
    </source>
</evidence>
<dbReference type="Proteomes" id="UP000254425">
    <property type="component" value="Chromosome"/>
</dbReference>
<keyword evidence="2" id="KW-0732">Signal</keyword>
<evidence type="ECO:0000313" key="4">
    <source>
        <dbReference type="Proteomes" id="UP000254425"/>
    </source>
</evidence>
<organism evidence="3 4">
    <name type="scientific">Streptomyces armeniacus</name>
    <dbReference type="NCBI Taxonomy" id="83291"/>
    <lineage>
        <taxon>Bacteria</taxon>
        <taxon>Bacillati</taxon>
        <taxon>Actinomycetota</taxon>
        <taxon>Actinomycetes</taxon>
        <taxon>Kitasatosporales</taxon>
        <taxon>Streptomycetaceae</taxon>
        <taxon>Streptomyces</taxon>
    </lineage>
</organism>
<evidence type="ECO:0008006" key="5">
    <source>
        <dbReference type="Google" id="ProtNLM"/>
    </source>
</evidence>
<keyword evidence="4" id="KW-1185">Reference proteome</keyword>
<feature type="compositionally biased region" description="Basic and acidic residues" evidence="1">
    <location>
        <begin position="38"/>
        <end position="59"/>
    </location>
</feature>
<feature type="chain" id="PRO_5016840110" description="DUF4333 domain-containing protein" evidence="2">
    <location>
        <begin position="26"/>
        <end position="158"/>
    </location>
</feature>
<feature type="region of interest" description="Disordered" evidence="1">
    <location>
        <begin position="22"/>
        <end position="72"/>
    </location>
</feature>
<dbReference type="PROSITE" id="PS51257">
    <property type="entry name" value="PROKAR_LIPOPROTEIN"/>
    <property type="match status" value="1"/>
</dbReference>
<protein>
    <recommendedName>
        <fullName evidence="5">DUF4333 domain-containing protein</fullName>
    </recommendedName>
</protein>
<feature type="compositionally biased region" description="Gly residues" evidence="1">
    <location>
        <begin position="24"/>
        <end position="35"/>
    </location>
</feature>
<feature type="compositionally biased region" description="Basic and acidic residues" evidence="1">
    <location>
        <begin position="106"/>
        <end position="115"/>
    </location>
</feature>
<dbReference type="KEGG" id="sarm:DVA86_10595"/>
<feature type="region of interest" description="Disordered" evidence="1">
    <location>
        <begin position="85"/>
        <end position="115"/>
    </location>
</feature>